<dbReference type="EMBL" id="JANAWD010000841">
    <property type="protein sequence ID" value="KAJ3475526.1"/>
    <property type="molecule type" value="Genomic_DNA"/>
</dbReference>
<accession>A0AAD5USR5</accession>
<dbReference type="GO" id="GO:0005524">
    <property type="term" value="F:ATP binding"/>
    <property type="evidence" value="ECO:0007669"/>
    <property type="project" value="InterPro"/>
</dbReference>
<evidence type="ECO:0000259" key="1">
    <source>
        <dbReference type="PROSITE" id="PS50011"/>
    </source>
</evidence>
<dbReference type="InterPro" id="IPR000719">
    <property type="entry name" value="Prot_kinase_dom"/>
</dbReference>
<reference evidence="2" key="1">
    <citation type="submission" date="2022-07" db="EMBL/GenBank/DDBJ databases">
        <title>Genome Sequence of Physisporinus lineatus.</title>
        <authorList>
            <person name="Buettner E."/>
        </authorList>
    </citation>
    <scope>NUCLEOTIDE SEQUENCE</scope>
    <source>
        <strain evidence="2">VT162</strain>
    </source>
</reference>
<protein>
    <recommendedName>
        <fullName evidence="1">Protein kinase domain-containing protein</fullName>
    </recommendedName>
</protein>
<gene>
    <name evidence="2" type="ORF">NLI96_g11782</name>
</gene>
<dbReference type="AlphaFoldDB" id="A0AAD5USR5"/>
<dbReference type="PROSITE" id="PS50011">
    <property type="entry name" value="PROTEIN_KINASE_DOM"/>
    <property type="match status" value="1"/>
</dbReference>
<keyword evidence="3" id="KW-1185">Reference proteome</keyword>
<dbReference type="Pfam" id="PF00069">
    <property type="entry name" value="Pkinase"/>
    <property type="match status" value="1"/>
</dbReference>
<dbReference type="Gene3D" id="1.10.510.10">
    <property type="entry name" value="Transferase(Phosphotransferase) domain 1"/>
    <property type="match status" value="1"/>
</dbReference>
<dbReference type="GO" id="GO:0004672">
    <property type="term" value="F:protein kinase activity"/>
    <property type="evidence" value="ECO:0007669"/>
    <property type="project" value="InterPro"/>
</dbReference>
<evidence type="ECO:0000313" key="3">
    <source>
        <dbReference type="Proteomes" id="UP001212997"/>
    </source>
</evidence>
<evidence type="ECO:0000313" key="2">
    <source>
        <dbReference type="EMBL" id="KAJ3475526.1"/>
    </source>
</evidence>
<proteinExistence type="predicted"/>
<dbReference type="Proteomes" id="UP001212997">
    <property type="component" value="Unassembled WGS sequence"/>
</dbReference>
<sequence>MGQRRPTPRVDQVMNTMCLTYESRLTESIKKFDDEIAKHFIHLVIEDTTSSPIKQLRPDQAQSLIDLAFVILRSQTASESARATRPIFSKRPQAIFGSANKYAFCRWVSRFAEQMRLLPSGLVIEGATVTTFDPFAGGSYGDVYMGDLNGQRVAIKRIKLFLKNTDQDRDKLYQITEIVSGLHYLHTNNIVHGDLRPPNILIDDGGHVRLSDFGLANFADSTPQSVSSVDAGALSPERYFYEEFQLARYMPSKEADIFAVGTICWQVGQYSTSPAIGALLAVQPIKRPPRHRPVEAPEPNIFERYASWLMLPQRKTQHKTQSQLDYESWALTIARKARSQV</sequence>
<feature type="domain" description="Protein kinase" evidence="1">
    <location>
        <begin position="1"/>
        <end position="341"/>
    </location>
</feature>
<dbReference type="InterPro" id="IPR050167">
    <property type="entry name" value="Ser_Thr_protein_kinase"/>
</dbReference>
<dbReference type="SUPFAM" id="SSF56112">
    <property type="entry name" value="Protein kinase-like (PK-like)"/>
    <property type="match status" value="1"/>
</dbReference>
<organism evidence="2 3">
    <name type="scientific">Meripilus lineatus</name>
    <dbReference type="NCBI Taxonomy" id="2056292"/>
    <lineage>
        <taxon>Eukaryota</taxon>
        <taxon>Fungi</taxon>
        <taxon>Dikarya</taxon>
        <taxon>Basidiomycota</taxon>
        <taxon>Agaricomycotina</taxon>
        <taxon>Agaricomycetes</taxon>
        <taxon>Polyporales</taxon>
        <taxon>Meripilaceae</taxon>
        <taxon>Meripilus</taxon>
    </lineage>
</organism>
<dbReference type="InterPro" id="IPR011009">
    <property type="entry name" value="Kinase-like_dom_sf"/>
</dbReference>
<dbReference type="PANTHER" id="PTHR23257">
    <property type="entry name" value="SERINE-THREONINE PROTEIN KINASE"/>
    <property type="match status" value="1"/>
</dbReference>
<name>A0AAD5USR5_9APHY</name>
<comment type="caution">
    <text evidence="2">The sequence shown here is derived from an EMBL/GenBank/DDBJ whole genome shotgun (WGS) entry which is preliminary data.</text>
</comment>